<dbReference type="Pfam" id="PF02195">
    <property type="entry name" value="ParB_N"/>
    <property type="match status" value="1"/>
</dbReference>
<dbReference type="GO" id="GO:0005694">
    <property type="term" value="C:chromosome"/>
    <property type="evidence" value="ECO:0007669"/>
    <property type="project" value="TreeGrafter"/>
</dbReference>
<organism evidence="6 7">
    <name type="scientific">Candidatus Lloydbacteria bacterium RIFCSPHIGHO2_02_FULL_50_13</name>
    <dbReference type="NCBI Taxonomy" id="1798661"/>
    <lineage>
        <taxon>Bacteria</taxon>
        <taxon>Candidatus Lloydiibacteriota</taxon>
    </lineage>
</organism>
<evidence type="ECO:0000256" key="1">
    <source>
        <dbReference type="ARBA" id="ARBA00006295"/>
    </source>
</evidence>
<dbReference type="Pfam" id="PF17762">
    <property type="entry name" value="HTH_ParB"/>
    <property type="match status" value="1"/>
</dbReference>
<dbReference type="Gene3D" id="3.90.1530.30">
    <property type="match status" value="1"/>
</dbReference>
<keyword evidence="2" id="KW-0159">Chromosome partition</keyword>
<dbReference type="InterPro" id="IPR057240">
    <property type="entry name" value="ParB_dimer_C"/>
</dbReference>
<dbReference type="InterPro" id="IPR050336">
    <property type="entry name" value="Chromosome_partition/occlusion"/>
</dbReference>
<dbReference type="GO" id="GO:0007059">
    <property type="term" value="P:chromosome segregation"/>
    <property type="evidence" value="ECO:0007669"/>
    <property type="project" value="UniProtKB-KW"/>
</dbReference>
<evidence type="ECO:0000256" key="4">
    <source>
        <dbReference type="SAM" id="MobiDB-lite"/>
    </source>
</evidence>
<evidence type="ECO:0000313" key="6">
    <source>
        <dbReference type="EMBL" id="OGZ07763.1"/>
    </source>
</evidence>
<evidence type="ECO:0000259" key="5">
    <source>
        <dbReference type="SMART" id="SM00470"/>
    </source>
</evidence>
<dbReference type="EMBL" id="MHLL01000053">
    <property type="protein sequence ID" value="OGZ07763.1"/>
    <property type="molecule type" value="Genomic_DNA"/>
</dbReference>
<evidence type="ECO:0000256" key="2">
    <source>
        <dbReference type="ARBA" id="ARBA00022829"/>
    </source>
</evidence>
<dbReference type="AlphaFoldDB" id="A0A1G2D2E0"/>
<sequence>MVQFENNAIFWIEVEKIKPNPFQPRKEFDEGHLRDLADSIRQYGVLQPLVVTRKETEHASGGLSVEYELIAGERRLRAAKIAGVARVPTIIQSGTTDPRLKLELAIIENLQREDLNPVDRALAFSRLAQEFGFRHTEIAKKVGKSREYVSNSLRLLVLPQEVLSSLSQGQITEGHARPLMMLADKKEEQVTLFKEIVAKKLTVREAEDVARHIAKDRLRKKLPPDPEIERIEKELSDSLGTRVSIERRQVGGGKLVIDFFSNEDLRTLLSKVHPAVSQETQPAKAAKNMHANSTEENGDAHTESSYVSHAKEQQQIILEEPKLESTPLLSPVAEPHEETIRAIDQEDLLREKKNDYSDGALYSVNNFTV</sequence>
<accession>A0A1G2D2E0</accession>
<dbReference type="STRING" id="1798661.A3D65_01520"/>
<evidence type="ECO:0000256" key="3">
    <source>
        <dbReference type="ARBA" id="ARBA00023125"/>
    </source>
</evidence>
<dbReference type="SMART" id="SM00470">
    <property type="entry name" value="ParB"/>
    <property type="match status" value="1"/>
</dbReference>
<name>A0A1G2D2E0_9BACT</name>
<feature type="domain" description="ParB-like N-terminal" evidence="5">
    <location>
        <begin position="10"/>
        <end position="110"/>
    </location>
</feature>
<dbReference type="Proteomes" id="UP000177996">
    <property type="component" value="Unassembled WGS sequence"/>
</dbReference>
<dbReference type="InterPro" id="IPR004437">
    <property type="entry name" value="ParB/RepB/Spo0J"/>
</dbReference>
<comment type="similarity">
    <text evidence="1">Belongs to the ParB family.</text>
</comment>
<protein>
    <recommendedName>
        <fullName evidence="5">ParB-like N-terminal domain-containing protein</fullName>
    </recommendedName>
</protein>
<gene>
    <name evidence="6" type="ORF">A3D65_01520</name>
</gene>
<feature type="region of interest" description="Disordered" evidence="4">
    <location>
        <begin position="276"/>
        <end position="303"/>
    </location>
</feature>
<dbReference type="GO" id="GO:0003677">
    <property type="term" value="F:DNA binding"/>
    <property type="evidence" value="ECO:0007669"/>
    <property type="project" value="UniProtKB-KW"/>
</dbReference>
<proteinExistence type="inferred from homology"/>
<dbReference type="NCBIfam" id="TIGR00180">
    <property type="entry name" value="parB_part"/>
    <property type="match status" value="1"/>
</dbReference>
<dbReference type="FunFam" id="3.90.1530.30:FF:000001">
    <property type="entry name" value="Chromosome partitioning protein ParB"/>
    <property type="match status" value="1"/>
</dbReference>
<dbReference type="PANTHER" id="PTHR33375">
    <property type="entry name" value="CHROMOSOME-PARTITIONING PROTEIN PARB-RELATED"/>
    <property type="match status" value="1"/>
</dbReference>
<keyword evidence="3" id="KW-0238">DNA-binding</keyword>
<dbReference type="SUPFAM" id="SSF109709">
    <property type="entry name" value="KorB DNA-binding domain-like"/>
    <property type="match status" value="1"/>
</dbReference>
<dbReference type="InterPro" id="IPR041468">
    <property type="entry name" value="HTH_ParB/Spo0J"/>
</dbReference>
<dbReference type="Gene3D" id="1.10.10.2830">
    <property type="match status" value="1"/>
</dbReference>
<reference evidence="6 7" key="1">
    <citation type="journal article" date="2016" name="Nat. Commun.">
        <title>Thousands of microbial genomes shed light on interconnected biogeochemical processes in an aquifer system.</title>
        <authorList>
            <person name="Anantharaman K."/>
            <person name="Brown C.T."/>
            <person name="Hug L.A."/>
            <person name="Sharon I."/>
            <person name="Castelle C.J."/>
            <person name="Probst A.J."/>
            <person name="Thomas B.C."/>
            <person name="Singh A."/>
            <person name="Wilkins M.J."/>
            <person name="Karaoz U."/>
            <person name="Brodie E.L."/>
            <person name="Williams K.H."/>
            <person name="Hubbard S.S."/>
            <person name="Banfield J.F."/>
        </authorList>
    </citation>
    <scope>NUCLEOTIDE SEQUENCE [LARGE SCALE GENOMIC DNA]</scope>
</reference>
<dbReference type="InterPro" id="IPR036086">
    <property type="entry name" value="ParB/Sulfiredoxin_sf"/>
</dbReference>
<dbReference type="PANTHER" id="PTHR33375:SF1">
    <property type="entry name" value="CHROMOSOME-PARTITIONING PROTEIN PARB-RELATED"/>
    <property type="match status" value="1"/>
</dbReference>
<evidence type="ECO:0000313" key="7">
    <source>
        <dbReference type="Proteomes" id="UP000177996"/>
    </source>
</evidence>
<dbReference type="FunFam" id="1.10.10.2830:FF:000001">
    <property type="entry name" value="Chromosome partitioning protein ParB"/>
    <property type="match status" value="1"/>
</dbReference>
<comment type="caution">
    <text evidence="6">The sequence shown here is derived from an EMBL/GenBank/DDBJ whole genome shotgun (WGS) entry which is preliminary data.</text>
</comment>
<dbReference type="Pfam" id="PF23552">
    <property type="entry name" value="ParB_C"/>
    <property type="match status" value="1"/>
</dbReference>
<dbReference type="InterPro" id="IPR003115">
    <property type="entry name" value="ParB_N"/>
</dbReference>
<dbReference type="CDD" id="cd16393">
    <property type="entry name" value="SPO0J_N"/>
    <property type="match status" value="1"/>
</dbReference>
<dbReference type="SUPFAM" id="SSF110849">
    <property type="entry name" value="ParB/Sulfiredoxin"/>
    <property type="match status" value="1"/>
</dbReference>